<reference evidence="1 2" key="1">
    <citation type="submission" date="2024-03" db="EMBL/GenBank/DDBJ databases">
        <authorList>
            <person name="Jo J.-H."/>
        </authorList>
    </citation>
    <scope>NUCLEOTIDE SEQUENCE [LARGE SCALE GENOMIC DNA]</scope>
    <source>
        <strain evidence="1 2">AS3R-12</strain>
    </source>
</reference>
<evidence type="ECO:0000313" key="1">
    <source>
        <dbReference type="EMBL" id="MEJ6009760.1"/>
    </source>
</evidence>
<dbReference type="Proteomes" id="UP001379235">
    <property type="component" value="Unassembled WGS sequence"/>
</dbReference>
<protein>
    <submittedName>
        <fullName evidence="1">Uncharacterized protein</fullName>
    </submittedName>
</protein>
<evidence type="ECO:0000313" key="2">
    <source>
        <dbReference type="Proteomes" id="UP001379235"/>
    </source>
</evidence>
<comment type="caution">
    <text evidence="1">The sequence shown here is derived from an EMBL/GenBank/DDBJ whole genome shotgun (WGS) entry which is preliminary data.</text>
</comment>
<keyword evidence="2" id="KW-1185">Reference proteome</keyword>
<organism evidence="1 2">
    <name type="scientific">Novosphingobium aquae</name>
    <dbReference type="NCBI Taxonomy" id="3133435"/>
    <lineage>
        <taxon>Bacteria</taxon>
        <taxon>Pseudomonadati</taxon>
        <taxon>Pseudomonadota</taxon>
        <taxon>Alphaproteobacteria</taxon>
        <taxon>Sphingomonadales</taxon>
        <taxon>Sphingomonadaceae</taxon>
        <taxon>Novosphingobium</taxon>
    </lineage>
</organism>
<dbReference type="EMBL" id="JBBHJY010000003">
    <property type="protein sequence ID" value="MEJ6009760.1"/>
    <property type="molecule type" value="Genomic_DNA"/>
</dbReference>
<name>A0ABU8S7D9_9SPHN</name>
<accession>A0ABU8S7D9</accession>
<gene>
    <name evidence="1" type="ORF">WG900_07500</name>
</gene>
<sequence length="123" mass="13607">MNAGNTPTERPHVIRHARGKRPEFYETPGLDEAMSMIMVLASELATLRDRLDSAERAAKAQGVDLAAGIEALQLDQEALESREAWRQDFLGRLFYLTSKDAAEAAEAQTAEAYRKTIEEVAEG</sequence>
<dbReference type="RefSeq" id="WP_339966021.1">
    <property type="nucleotide sequence ID" value="NZ_JBBHJY010000003.1"/>
</dbReference>
<proteinExistence type="predicted"/>